<feature type="signal peptide" evidence="7">
    <location>
        <begin position="1"/>
        <end position="16"/>
    </location>
</feature>
<dbReference type="GO" id="GO:0016020">
    <property type="term" value="C:membrane"/>
    <property type="evidence" value="ECO:0007669"/>
    <property type="project" value="UniProtKB-SubCell"/>
</dbReference>
<evidence type="ECO:0000313" key="9">
    <source>
        <dbReference type="EMBL" id="CAI3975428.1"/>
    </source>
</evidence>
<reference evidence="9" key="1">
    <citation type="submission" date="2022-10" db="EMBL/GenBank/DDBJ databases">
        <authorList>
            <person name="Chen Y."/>
            <person name="Dougan E. K."/>
            <person name="Chan C."/>
            <person name="Rhodes N."/>
            <person name="Thang M."/>
        </authorList>
    </citation>
    <scope>NUCLEOTIDE SEQUENCE</scope>
</reference>
<comment type="subcellular location">
    <subcellularLocation>
        <location evidence="1">Membrane</location>
    </subcellularLocation>
</comment>
<evidence type="ECO:0000313" key="10">
    <source>
        <dbReference type="EMBL" id="CAL1128803.1"/>
    </source>
</evidence>
<dbReference type="PROSITE" id="PS01047">
    <property type="entry name" value="HMA_1"/>
    <property type="match status" value="1"/>
</dbReference>
<evidence type="ECO:0000313" key="12">
    <source>
        <dbReference type="Proteomes" id="UP001152797"/>
    </source>
</evidence>
<feature type="transmembrane region" description="Helical" evidence="6">
    <location>
        <begin position="426"/>
        <end position="449"/>
    </location>
</feature>
<dbReference type="InterPro" id="IPR006121">
    <property type="entry name" value="HMA_dom"/>
</dbReference>
<dbReference type="CDD" id="cd00371">
    <property type="entry name" value="HMA"/>
    <property type="match status" value="1"/>
</dbReference>
<dbReference type="Pfam" id="PF04145">
    <property type="entry name" value="Ctr"/>
    <property type="match status" value="1"/>
</dbReference>
<dbReference type="AlphaFoldDB" id="A0A9P1BN55"/>
<dbReference type="EMBL" id="CAMXCT010000202">
    <property type="protein sequence ID" value="CAI3975428.1"/>
    <property type="molecule type" value="Genomic_DNA"/>
</dbReference>
<evidence type="ECO:0000256" key="3">
    <source>
        <dbReference type="ARBA" id="ARBA00022723"/>
    </source>
</evidence>
<dbReference type="EMBL" id="CAMXCT030000202">
    <property type="protein sequence ID" value="CAL4762740.1"/>
    <property type="molecule type" value="Genomic_DNA"/>
</dbReference>
<dbReference type="SUPFAM" id="SSF55008">
    <property type="entry name" value="HMA, heavy metal-associated domain"/>
    <property type="match status" value="1"/>
</dbReference>
<accession>A0A9P1BN55</accession>
<dbReference type="PANTHER" id="PTHR40855">
    <property type="entry name" value="DIOX_N DOMAIN-CONTAINING PROTEIN"/>
    <property type="match status" value="1"/>
</dbReference>
<evidence type="ECO:0000313" key="11">
    <source>
        <dbReference type="EMBL" id="CAL4762740.1"/>
    </source>
</evidence>
<evidence type="ECO:0000256" key="5">
    <source>
        <dbReference type="ARBA" id="ARBA00023136"/>
    </source>
</evidence>
<reference evidence="10" key="2">
    <citation type="submission" date="2024-04" db="EMBL/GenBank/DDBJ databases">
        <authorList>
            <person name="Chen Y."/>
            <person name="Shah S."/>
            <person name="Dougan E. K."/>
            <person name="Thang M."/>
            <person name="Chan C."/>
        </authorList>
    </citation>
    <scope>NUCLEOTIDE SEQUENCE [LARGE SCALE GENOMIC DNA]</scope>
</reference>
<evidence type="ECO:0000256" key="4">
    <source>
        <dbReference type="ARBA" id="ARBA00022989"/>
    </source>
</evidence>
<keyword evidence="7" id="KW-0732">Signal</keyword>
<comment type="caution">
    <text evidence="9">The sequence shown here is derived from an EMBL/GenBank/DDBJ whole genome shotgun (WGS) entry which is preliminary data.</text>
</comment>
<dbReference type="GO" id="GO:0046872">
    <property type="term" value="F:metal ion binding"/>
    <property type="evidence" value="ECO:0007669"/>
    <property type="project" value="UniProtKB-KW"/>
</dbReference>
<feature type="transmembrane region" description="Helical" evidence="6">
    <location>
        <begin position="470"/>
        <end position="500"/>
    </location>
</feature>
<evidence type="ECO:0000259" key="8">
    <source>
        <dbReference type="PROSITE" id="PS50846"/>
    </source>
</evidence>
<keyword evidence="5 6" id="KW-0472">Membrane</keyword>
<organism evidence="9">
    <name type="scientific">Cladocopium goreaui</name>
    <dbReference type="NCBI Taxonomy" id="2562237"/>
    <lineage>
        <taxon>Eukaryota</taxon>
        <taxon>Sar</taxon>
        <taxon>Alveolata</taxon>
        <taxon>Dinophyceae</taxon>
        <taxon>Suessiales</taxon>
        <taxon>Symbiodiniaceae</taxon>
        <taxon>Cladocopium</taxon>
    </lineage>
</organism>
<dbReference type="OrthoDB" id="442513at2759"/>
<sequence>MALMGLALCCLRVAFASSTSLPIIPYLELQAQPETVLNAFATDGILLVPGVPGFADARRAALHAMSTCFAQSTAPAQFKDRLLADGAQRRTAAAETHGHTLRPMQVGCPEFEQKADVLRTMVHMTLMEVIRVWGLAGNHDNKVVFRHESGNPYMSLLDAVSSATHLEHFHMYTSRDGLDDSDGRASLDLHTDAGLLLAFASPLYSKATPSTAPKATPSGLVIQRETLEAIDLPEDSIAFLVGEAAKWLPWPARPLPHELHLPSGQRAWYGIMSRLPEDAVKTTDFDPALAKQRTFGEWWHRAMTSLSSSTGIGCGVAEAAVADPTHLCPEGQAYCWMQCMMLPPACTLSTAKCVHPDGTPWSNHSEMCPTCTLTCPAFTGWDFCDESAASDMIMQGFVAYGITGSKTKPCVILFFQSWVLNTRWKFWLGTLGVFTLGALVELVATIAIHPTNTKLSRFLQAALYCFRMTLAYLVMLAAMTFCVEIFAAVVLGLGVGHAIFGHSRKSNLSGPSLCCSHGSDLRRRSRDIRVTPCLQADTCVVLRVHGMTCGSCTQTVARALEGVNGVASATVTLGSSGPTGGLQGPGLAEVWVNAGFPGVEAAVSAVEDAGFEAQSLPKS</sequence>
<protein>
    <submittedName>
        <fullName evidence="11">Copper transporter</fullName>
    </submittedName>
</protein>
<name>A0A9P1BN55_9DINO</name>
<keyword evidence="12" id="KW-1185">Reference proteome</keyword>
<evidence type="ECO:0000256" key="2">
    <source>
        <dbReference type="ARBA" id="ARBA00022692"/>
    </source>
</evidence>
<gene>
    <name evidence="9" type="ORF">C1SCF055_LOCUS3756</name>
</gene>
<dbReference type="Pfam" id="PF00403">
    <property type="entry name" value="HMA"/>
    <property type="match status" value="1"/>
</dbReference>
<evidence type="ECO:0000256" key="7">
    <source>
        <dbReference type="SAM" id="SignalP"/>
    </source>
</evidence>
<evidence type="ECO:0000256" key="1">
    <source>
        <dbReference type="ARBA" id="ARBA00004370"/>
    </source>
</evidence>
<feature type="domain" description="HMA" evidence="8">
    <location>
        <begin position="538"/>
        <end position="614"/>
    </location>
</feature>
<keyword evidence="3" id="KW-0479">Metal-binding</keyword>
<dbReference type="PROSITE" id="PS50846">
    <property type="entry name" value="HMA_2"/>
    <property type="match status" value="1"/>
</dbReference>
<evidence type="ECO:0000256" key="6">
    <source>
        <dbReference type="SAM" id="Phobius"/>
    </source>
</evidence>
<dbReference type="GO" id="GO:0005375">
    <property type="term" value="F:copper ion transmembrane transporter activity"/>
    <property type="evidence" value="ECO:0007669"/>
    <property type="project" value="InterPro"/>
</dbReference>
<dbReference type="Proteomes" id="UP001152797">
    <property type="component" value="Unassembled WGS sequence"/>
</dbReference>
<feature type="chain" id="PRO_5043269622" evidence="7">
    <location>
        <begin position="17"/>
        <end position="619"/>
    </location>
</feature>
<keyword evidence="4 6" id="KW-1133">Transmembrane helix</keyword>
<dbReference type="EMBL" id="CAMXCT020000202">
    <property type="protein sequence ID" value="CAL1128803.1"/>
    <property type="molecule type" value="Genomic_DNA"/>
</dbReference>
<dbReference type="Gene3D" id="3.30.70.100">
    <property type="match status" value="1"/>
</dbReference>
<dbReference type="InterPro" id="IPR007274">
    <property type="entry name" value="Cop_transporter"/>
</dbReference>
<keyword evidence="2 6" id="KW-0812">Transmembrane</keyword>
<dbReference type="PANTHER" id="PTHR40855:SF1">
    <property type="entry name" value="CLAVAMINATE SYNTHASE-LIKE PROTEIN"/>
    <property type="match status" value="1"/>
</dbReference>
<dbReference type="InterPro" id="IPR036163">
    <property type="entry name" value="HMA_dom_sf"/>
</dbReference>
<dbReference type="InterPro" id="IPR017969">
    <property type="entry name" value="Heavy-metal-associated_CS"/>
</dbReference>
<proteinExistence type="predicted"/>